<dbReference type="RefSeq" id="WP_072282902.1">
    <property type="nucleotide sequence ID" value="NZ_CP015519.1"/>
</dbReference>
<dbReference type="PANTHER" id="PTHR12526">
    <property type="entry name" value="GLYCOSYLTRANSFERASE"/>
    <property type="match status" value="1"/>
</dbReference>
<dbReference type="Gene3D" id="3.40.50.2000">
    <property type="entry name" value="Glycogen Phosphorylase B"/>
    <property type="match status" value="2"/>
</dbReference>
<sequence length="357" mass="40076">MTLKICVIGTLPPPVGGTSVSLKHLVSSLQSRDDVRVRVINTGGIRSTGFKAIRQFLRTVFEIFRCVRDVDVVTLHVGLGALPLIGPFVYTACRWSKKPFLIRRFGGNDHRELKGLKGFVGEWVIRRANLYLVQTRVLQQGAKDAGLERVEWFPTSRPLPGTFSDCSGGRAKCRRFVFLGHVRPTKGIPELIAAAERFDDSVSVNVYGPFYDGLKEDVFNQCKRVSYCGVAEPDRVPEILQNHDALILPTYYVGEGYPGVILEAFNAGIPVITTIWKAIPEIVDETCGILIPPQDADSLYNAMSDMVVDGAMYQTLCHGVQNRRALFDFEKWTDRFVSYCMHTNTSFRKSHKMPQER</sequence>
<protein>
    <recommendedName>
        <fullName evidence="3">Glycosyl transferase family 1 domain-containing protein</fullName>
    </recommendedName>
</protein>
<name>A0A1L3GM23_9BACT</name>
<dbReference type="KEGG" id="pef:A7E78_03285"/>
<organism evidence="1 2">
    <name type="scientific">Syntrophotalea acetylenivorans</name>
    <dbReference type="NCBI Taxonomy" id="1842532"/>
    <lineage>
        <taxon>Bacteria</taxon>
        <taxon>Pseudomonadati</taxon>
        <taxon>Thermodesulfobacteriota</taxon>
        <taxon>Desulfuromonadia</taxon>
        <taxon>Desulfuromonadales</taxon>
        <taxon>Syntrophotaleaceae</taxon>
        <taxon>Syntrophotalea</taxon>
    </lineage>
</organism>
<evidence type="ECO:0008006" key="3">
    <source>
        <dbReference type="Google" id="ProtNLM"/>
    </source>
</evidence>
<reference evidence="1 2" key="1">
    <citation type="journal article" date="2017" name="Genome Announc.">
        <title>Complete Genome Sequences of Two Acetylene-Fermenting Pelobacter acetylenicus Strains.</title>
        <authorList>
            <person name="Sutton J.M."/>
            <person name="Baesman S.M."/>
            <person name="Fierst J.L."/>
            <person name="Poret-Peterson A.T."/>
            <person name="Oremland R.S."/>
            <person name="Dunlap D.S."/>
            <person name="Akob D.M."/>
        </authorList>
    </citation>
    <scope>NUCLEOTIDE SEQUENCE [LARGE SCALE GENOMIC DNA]</scope>
    <source>
        <strain evidence="1 2">SFB93</strain>
    </source>
</reference>
<keyword evidence="2" id="KW-1185">Reference proteome</keyword>
<dbReference type="Pfam" id="PF13692">
    <property type="entry name" value="Glyco_trans_1_4"/>
    <property type="match status" value="1"/>
</dbReference>
<dbReference type="OrthoDB" id="267270at2"/>
<gene>
    <name evidence="1" type="ORF">A7E78_03285</name>
</gene>
<proteinExistence type="predicted"/>
<dbReference type="AlphaFoldDB" id="A0A1L3GM23"/>
<dbReference type="STRING" id="1842532.A7E78_03285"/>
<accession>A0A1L3GM23</accession>
<dbReference type="Proteomes" id="UP000182517">
    <property type="component" value="Chromosome"/>
</dbReference>
<evidence type="ECO:0000313" key="2">
    <source>
        <dbReference type="Proteomes" id="UP000182517"/>
    </source>
</evidence>
<dbReference type="EMBL" id="CP015519">
    <property type="protein sequence ID" value="APG26940.1"/>
    <property type="molecule type" value="Genomic_DNA"/>
</dbReference>
<evidence type="ECO:0000313" key="1">
    <source>
        <dbReference type="EMBL" id="APG26940.1"/>
    </source>
</evidence>
<dbReference type="CDD" id="cd03801">
    <property type="entry name" value="GT4_PimA-like"/>
    <property type="match status" value="1"/>
</dbReference>
<dbReference type="SUPFAM" id="SSF53756">
    <property type="entry name" value="UDP-Glycosyltransferase/glycogen phosphorylase"/>
    <property type="match status" value="1"/>
</dbReference>